<dbReference type="EC" id="2.4.1.266" evidence="7"/>
<evidence type="ECO:0000256" key="2">
    <source>
        <dbReference type="ARBA" id="ARBA00001946"/>
    </source>
</evidence>
<dbReference type="Proteomes" id="UP000468735">
    <property type="component" value="Unassembled WGS sequence"/>
</dbReference>
<dbReference type="RefSeq" id="WP_151569266.1">
    <property type="nucleotide sequence ID" value="NZ_WBMT01000028.1"/>
</dbReference>
<organism evidence="12 13">
    <name type="scientific">Actinomadura rudentiformis</name>
    <dbReference type="NCBI Taxonomy" id="359158"/>
    <lineage>
        <taxon>Bacteria</taxon>
        <taxon>Bacillati</taxon>
        <taxon>Actinomycetota</taxon>
        <taxon>Actinomycetes</taxon>
        <taxon>Streptosporangiales</taxon>
        <taxon>Thermomonosporaceae</taxon>
        <taxon>Actinomadura</taxon>
    </lineage>
</organism>
<evidence type="ECO:0000256" key="8">
    <source>
        <dbReference type="ARBA" id="ARBA00040894"/>
    </source>
</evidence>
<proteinExistence type="inferred from homology"/>
<comment type="caution">
    <text evidence="12">The sequence shown here is derived from an EMBL/GenBank/DDBJ whole genome shotgun (WGS) entry which is preliminary data.</text>
</comment>
<keyword evidence="13" id="KW-1185">Reference proteome</keyword>
<comment type="similarity">
    <text evidence="3">Belongs to the glycosyltransferase 2 family.</text>
</comment>
<dbReference type="Gene3D" id="3.90.550.10">
    <property type="entry name" value="Spore Coat Polysaccharide Biosynthesis Protein SpsA, Chain A"/>
    <property type="match status" value="1"/>
</dbReference>
<evidence type="ECO:0000313" key="12">
    <source>
        <dbReference type="EMBL" id="KAB2340826.1"/>
    </source>
</evidence>
<evidence type="ECO:0000256" key="1">
    <source>
        <dbReference type="ARBA" id="ARBA00001936"/>
    </source>
</evidence>
<dbReference type="PANTHER" id="PTHR48090:SF10">
    <property type="entry name" value="GLUCOSYL-3-PHOSPHOGLYCERATE SYNTHASE"/>
    <property type="match status" value="1"/>
</dbReference>
<dbReference type="SUPFAM" id="SSF53448">
    <property type="entry name" value="Nucleotide-diphospho-sugar transferases"/>
    <property type="match status" value="1"/>
</dbReference>
<comment type="catalytic activity">
    <reaction evidence="10">
        <text>an NDP-alpha-D-glucose + (2R)-3-phosphoglycerate = (2R)-2-O-(alpha-D-glucopyranosyl)-3-phospho-glycerate + a ribonucleoside 5'-diphosphate + H(+)</text>
        <dbReference type="Rhea" id="RHEA:47244"/>
        <dbReference type="ChEBI" id="CHEBI:15378"/>
        <dbReference type="ChEBI" id="CHEBI:57930"/>
        <dbReference type="ChEBI" id="CHEBI:58272"/>
        <dbReference type="ChEBI" id="CHEBI:62600"/>
        <dbReference type="ChEBI" id="CHEBI:76533"/>
        <dbReference type="EC" id="2.4.1.266"/>
    </reaction>
    <physiologicalReaction direction="left-to-right" evidence="10">
        <dbReference type="Rhea" id="RHEA:47245"/>
    </physiologicalReaction>
</comment>
<comment type="cofactor">
    <cofactor evidence="1">
        <name>Mn(2+)</name>
        <dbReference type="ChEBI" id="CHEBI:29035"/>
    </cofactor>
</comment>
<evidence type="ECO:0000259" key="11">
    <source>
        <dbReference type="Pfam" id="PF00535"/>
    </source>
</evidence>
<feature type="domain" description="Glycosyltransferase 2-like" evidence="11">
    <location>
        <begin position="31"/>
        <end position="120"/>
    </location>
</feature>
<dbReference type="OrthoDB" id="5011697at2"/>
<dbReference type="Pfam" id="PF00535">
    <property type="entry name" value="Glycos_transf_2"/>
    <property type="match status" value="1"/>
</dbReference>
<evidence type="ECO:0000256" key="7">
    <source>
        <dbReference type="ARBA" id="ARBA00039022"/>
    </source>
</evidence>
<evidence type="ECO:0000256" key="3">
    <source>
        <dbReference type="ARBA" id="ARBA00006739"/>
    </source>
</evidence>
<evidence type="ECO:0000256" key="4">
    <source>
        <dbReference type="ARBA" id="ARBA00022676"/>
    </source>
</evidence>
<dbReference type="EMBL" id="WBMT01000028">
    <property type="protein sequence ID" value="KAB2340826.1"/>
    <property type="molecule type" value="Genomic_DNA"/>
</dbReference>
<sequence>MTTRPWIDPALGIIDVNSPRSLENLKNGTVSIVIPAHNEEETVGKVTREAFRAIELLGVDGEVIVSASGCTDATADLAAQAGAHIVESPAGKGNAMTAGIKASSSDVVCLIDGDFRYLGDEPLAVGLVKPILQGVAHATIADLYWRPIYPQLWLFGFFAPLAGRIFPELLPTLGSTPWSGQRAALRELWPTELPDDFTSDLAILLHWHDLNIRLRPVATDDWVNPQRPKPDLMHKEFTLFADYALSRERIDAAQREHLETWFASVHAHMAGYRPDQDDPQQFERSLMRHALAELDRAAQPL</sequence>
<protein>
    <recommendedName>
        <fullName evidence="8">Glucosyl-3-phosphoglycerate synthase</fullName>
        <ecNumber evidence="7">2.4.1.266</ecNumber>
    </recommendedName>
</protein>
<dbReference type="GO" id="GO:0016757">
    <property type="term" value="F:glycosyltransferase activity"/>
    <property type="evidence" value="ECO:0007669"/>
    <property type="project" value="UniProtKB-KW"/>
</dbReference>
<evidence type="ECO:0000313" key="13">
    <source>
        <dbReference type="Proteomes" id="UP000468735"/>
    </source>
</evidence>
<keyword evidence="6" id="KW-0460">Magnesium</keyword>
<evidence type="ECO:0000256" key="10">
    <source>
        <dbReference type="ARBA" id="ARBA00048997"/>
    </source>
</evidence>
<dbReference type="AlphaFoldDB" id="A0A6H9YG38"/>
<evidence type="ECO:0000256" key="6">
    <source>
        <dbReference type="ARBA" id="ARBA00022842"/>
    </source>
</evidence>
<keyword evidence="5 12" id="KW-0808">Transferase</keyword>
<accession>A0A6H9YG38</accession>
<comment type="cofactor">
    <cofactor evidence="2">
        <name>Mg(2+)</name>
        <dbReference type="ChEBI" id="CHEBI:18420"/>
    </cofactor>
</comment>
<reference evidence="12 13" key="1">
    <citation type="submission" date="2019-09" db="EMBL/GenBank/DDBJ databases">
        <title>Actinomadura physcomitrii sp. nov., a novel actinomycete isolated from moss [Physcomitrium sphaericum (Ludw) Fuernr].</title>
        <authorList>
            <person name="Zhuang X."/>
            <person name="Liu C."/>
        </authorList>
    </citation>
    <scope>NUCLEOTIDE SEQUENCE [LARGE SCALE GENOMIC DNA]</scope>
    <source>
        <strain evidence="12 13">HMC1</strain>
    </source>
</reference>
<dbReference type="InterPro" id="IPR029044">
    <property type="entry name" value="Nucleotide-diphossugar_trans"/>
</dbReference>
<evidence type="ECO:0000256" key="5">
    <source>
        <dbReference type="ARBA" id="ARBA00022679"/>
    </source>
</evidence>
<name>A0A6H9YG38_9ACTN</name>
<dbReference type="PANTHER" id="PTHR48090">
    <property type="entry name" value="UNDECAPRENYL-PHOSPHATE 4-DEOXY-4-FORMAMIDO-L-ARABINOSE TRANSFERASE-RELATED"/>
    <property type="match status" value="1"/>
</dbReference>
<keyword evidence="4" id="KW-0328">Glycosyltransferase</keyword>
<evidence type="ECO:0000256" key="9">
    <source>
        <dbReference type="ARBA" id="ARBA00048689"/>
    </source>
</evidence>
<dbReference type="InterPro" id="IPR001173">
    <property type="entry name" value="Glyco_trans_2-like"/>
</dbReference>
<gene>
    <name evidence="12" type="ORF">F8566_43710</name>
</gene>
<comment type="catalytic activity">
    <reaction evidence="9">
        <text>(2R)-3-phosphoglycerate + UDP-alpha-D-glucose = (2R)-2-O-(alpha-D-glucopyranosyl)-3-phospho-glycerate + UDP + H(+)</text>
        <dbReference type="Rhea" id="RHEA:31319"/>
        <dbReference type="ChEBI" id="CHEBI:15378"/>
        <dbReference type="ChEBI" id="CHEBI:58223"/>
        <dbReference type="ChEBI" id="CHEBI:58272"/>
        <dbReference type="ChEBI" id="CHEBI:58885"/>
        <dbReference type="ChEBI" id="CHEBI:62600"/>
        <dbReference type="EC" id="2.4.1.266"/>
    </reaction>
    <physiologicalReaction direction="left-to-right" evidence="9">
        <dbReference type="Rhea" id="RHEA:31320"/>
    </physiologicalReaction>
</comment>
<dbReference type="InterPro" id="IPR050256">
    <property type="entry name" value="Glycosyltransferase_2"/>
</dbReference>